<evidence type="ECO:0000256" key="4">
    <source>
        <dbReference type="ARBA" id="ARBA00023172"/>
    </source>
</evidence>
<feature type="domain" description="Tyr recombinase" evidence="5">
    <location>
        <begin position="103"/>
        <end position="304"/>
    </location>
</feature>
<gene>
    <name evidence="6" type="ORF">DLNHIDIE_03484</name>
</gene>
<keyword evidence="4" id="KW-0233">DNA recombination</keyword>
<keyword evidence="3" id="KW-0238">DNA-binding</keyword>
<dbReference type="RefSeq" id="WP_142090202.1">
    <property type="nucleotide sequence ID" value="NZ_SZUV01000009.1"/>
</dbReference>
<dbReference type="SUPFAM" id="SSF56349">
    <property type="entry name" value="DNA breaking-rejoining enzymes"/>
    <property type="match status" value="1"/>
</dbReference>
<evidence type="ECO:0000256" key="3">
    <source>
        <dbReference type="ARBA" id="ARBA00023125"/>
    </source>
</evidence>
<evidence type="ECO:0000259" key="5">
    <source>
        <dbReference type="PROSITE" id="PS51898"/>
    </source>
</evidence>
<keyword evidence="2" id="KW-0229">DNA integration</keyword>
<dbReference type="PANTHER" id="PTHR30349">
    <property type="entry name" value="PHAGE INTEGRASE-RELATED"/>
    <property type="match status" value="1"/>
</dbReference>
<dbReference type="AlphaFoldDB" id="A0A543PYM1"/>
<comment type="similarity">
    <text evidence="1">Belongs to the 'phage' integrase family.</text>
</comment>
<organism evidence="6 7">
    <name type="scientific">Acidithiobacillus thiooxidans ATCC 19377</name>
    <dbReference type="NCBI Taxonomy" id="637390"/>
    <lineage>
        <taxon>Bacteria</taxon>
        <taxon>Pseudomonadati</taxon>
        <taxon>Pseudomonadota</taxon>
        <taxon>Acidithiobacillia</taxon>
        <taxon>Acidithiobacillales</taxon>
        <taxon>Acidithiobacillaceae</taxon>
        <taxon>Acidithiobacillus</taxon>
    </lineage>
</organism>
<dbReference type="Proteomes" id="UP000315403">
    <property type="component" value="Unassembled WGS sequence"/>
</dbReference>
<dbReference type="Pfam" id="PF00589">
    <property type="entry name" value="Phage_integrase"/>
    <property type="match status" value="1"/>
</dbReference>
<dbReference type="PANTHER" id="PTHR30349:SF41">
    <property type="entry name" value="INTEGRASE_RECOMBINASE PROTEIN MJ0367-RELATED"/>
    <property type="match status" value="1"/>
</dbReference>
<name>A0A543PYM1_ACITH</name>
<accession>A0A543PYM1</accession>
<sequence length="317" mass="36100">MNMLMPWSVRIADYLTHRRQTGFALANDAGRLVDFARFMEQGDHPVLTSELAIRWARSSKRQSPITWARRIEVLRGFAHYWQQFDTNTEIPPRAAFGSCHRRLVPHIFTPEELTILLKSCGQLLPIDGLRPITCRTILGLLAATGLRISEAIHLKRDNVDLREGVLSIREAKFHHSRIVPLHPSTTRALHDYALLRDGKVTTQTGDAPFFLQDNGRGATAGGIRYALQSLCKMLNWQPRGDHERHRLHDLRHTFIVHSTLRCYQNGGAPDREMQALSTYVGHVHVSDTYWYLTGIPELMAIAAERFQGFASHQEDGK</sequence>
<dbReference type="InterPro" id="IPR002104">
    <property type="entry name" value="Integrase_catalytic"/>
</dbReference>
<dbReference type="GO" id="GO:0006310">
    <property type="term" value="P:DNA recombination"/>
    <property type="evidence" value="ECO:0007669"/>
    <property type="project" value="UniProtKB-KW"/>
</dbReference>
<protein>
    <submittedName>
        <fullName evidence="6">Putative integrase/recombinase y4rB</fullName>
    </submittedName>
</protein>
<dbReference type="EMBL" id="SZUV01000009">
    <property type="protein sequence ID" value="TQN49194.1"/>
    <property type="molecule type" value="Genomic_DNA"/>
</dbReference>
<evidence type="ECO:0000313" key="7">
    <source>
        <dbReference type="Proteomes" id="UP000315403"/>
    </source>
</evidence>
<dbReference type="InterPro" id="IPR013762">
    <property type="entry name" value="Integrase-like_cat_sf"/>
</dbReference>
<dbReference type="PROSITE" id="PS51898">
    <property type="entry name" value="TYR_RECOMBINASE"/>
    <property type="match status" value="1"/>
</dbReference>
<dbReference type="InterPro" id="IPR011010">
    <property type="entry name" value="DNA_brk_join_enz"/>
</dbReference>
<evidence type="ECO:0000313" key="6">
    <source>
        <dbReference type="EMBL" id="TQN49194.1"/>
    </source>
</evidence>
<proteinExistence type="inferred from homology"/>
<dbReference type="GO" id="GO:0003677">
    <property type="term" value="F:DNA binding"/>
    <property type="evidence" value="ECO:0007669"/>
    <property type="project" value="UniProtKB-KW"/>
</dbReference>
<comment type="caution">
    <text evidence="6">The sequence shown here is derived from an EMBL/GenBank/DDBJ whole genome shotgun (WGS) entry which is preliminary data.</text>
</comment>
<evidence type="ECO:0000256" key="2">
    <source>
        <dbReference type="ARBA" id="ARBA00022908"/>
    </source>
</evidence>
<dbReference type="GO" id="GO:0015074">
    <property type="term" value="P:DNA integration"/>
    <property type="evidence" value="ECO:0007669"/>
    <property type="project" value="UniProtKB-KW"/>
</dbReference>
<dbReference type="Gene3D" id="1.10.443.10">
    <property type="entry name" value="Intergrase catalytic core"/>
    <property type="match status" value="1"/>
</dbReference>
<dbReference type="InterPro" id="IPR050090">
    <property type="entry name" value="Tyrosine_recombinase_XerCD"/>
</dbReference>
<reference evidence="6 7" key="1">
    <citation type="submission" date="2019-03" db="EMBL/GenBank/DDBJ databases">
        <title>New insights into Acidothiobacillus thiooxidans sulfur metabolism through coupled gene expression, solution geochemistry, microscopy and spectroscopy analyses.</title>
        <authorList>
            <person name="Camacho D."/>
            <person name="Frazao R."/>
            <person name="Fouillen A."/>
            <person name="Nanci A."/>
            <person name="Lang B.F."/>
            <person name="Apte S.C."/>
            <person name="Baron C."/>
            <person name="Warren L.A."/>
        </authorList>
    </citation>
    <scope>NUCLEOTIDE SEQUENCE [LARGE SCALE GENOMIC DNA]</scope>
    <source>
        <strain evidence="6 7">ATCC 19377</strain>
    </source>
</reference>
<evidence type="ECO:0000256" key="1">
    <source>
        <dbReference type="ARBA" id="ARBA00008857"/>
    </source>
</evidence>